<reference evidence="2 3" key="1">
    <citation type="submission" date="2023-02" db="EMBL/GenBank/DDBJ databases">
        <title>Study of novel species of the Microbacterium genus.</title>
        <authorList>
            <person name="Arroyo-Herrera I."/>
            <person name="Roman-Ponce B."/>
            <person name="Vasquez-Murrieta M.S."/>
        </authorList>
    </citation>
    <scope>NUCLEOTIDE SEQUENCE [LARGE SCALE GENOMIC DNA]</scope>
    <source>
        <strain evidence="2 3">NE1TT3</strain>
    </source>
</reference>
<sequence>MTAAETTAEDIPMPATQAHHCPPAVAREARPRPDDIPLSEWSR</sequence>
<comment type="caution">
    <text evidence="2">The sequence shown here is derived from an EMBL/GenBank/DDBJ whole genome shotgun (WGS) entry which is preliminary data.</text>
</comment>
<evidence type="ECO:0000256" key="1">
    <source>
        <dbReference type="SAM" id="MobiDB-lite"/>
    </source>
</evidence>
<gene>
    <name evidence="2" type="ORF">PUW80_06735</name>
</gene>
<name>A0ABT5SIN2_9MICO</name>
<evidence type="ECO:0000313" key="3">
    <source>
        <dbReference type="Proteomes" id="UP001218170"/>
    </source>
</evidence>
<dbReference type="EMBL" id="JAQZCI010000002">
    <property type="protein sequence ID" value="MDD7962041.1"/>
    <property type="molecule type" value="Genomic_DNA"/>
</dbReference>
<accession>A0ABT5SIN2</accession>
<dbReference type="RefSeq" id="WP_274264282.1">
    <property type="nucleotide sequence ID" value="NZ_JAQZCI010000002.1"/>
</dbReference>
<protein>
    <submittedName>
        <fullName evidence="2">Uncharacterized protein</fullName>
    </submittedName>
</protein>
<evidence type="ECO:0000313" key="2">
    <source>
        <dbReference type="EMBL" id="MDD7962041.1"/>
    </source>
</evidence>
<organism evidence="2 3">
    <name type="scientific">Microbacterium thalli</name>
    <dbReference type="NCBI Taxonomy" id="3027921"/>
    <lineage>
        <taxon>Bacteria</taxon>
        <taxon>Bacillati</taxon>
        <taxon>Actinomycetota</taxon>
        <taxon>Actinomycetes</taxon>
        <taxon>Micrococcales</taxon>
        <taxon>Microbacteriaceae</taxon>
        <taxon>Microbacterium</taxon>
    </lineage>
</organism>
<dbReference type="Proteomes" id="UP001218170">
    <property type="component" value="Unassembled WGS sequence"/>
</dbReference>
<feature type="region of interest" description="Disordered" evidence="1">
    <location>
        <begin position="1"/>
        <end position="43"/>
    </location>
</feature>
<proteinExistence type="predicted"/>
<keyword evidence="3" id="KW-1185">Reference proteome</keyword>